<dbReference type="PANTHER" id="PTHR15503:SF22">
    <property type="entry name" value="TRANSPOSON TY3-I GAG POLYPROTEIN"/>
    <property type="match status" value="1"/>
</dbReference>
<dbReference type="PANTHER" id="PTHR15503">
    <property type="entry name" value="LDOC1 RELATED"/>
    <property type="match status" value="1"/>
</dbReference>
<dbReference type="Gene3D" id="2.40.70.10">
    <property type="entry name" value="Acid Proteases"/>
    <property type="match status" value="1"/>
</dbReference>
<feature type="domain" description="Retrotransposon gag" evidence="2">
    <location>
        <begin position="45"/>
        <end position="124"/>
    </location>
</feature>
<dbReference type="Pfam" id="PF03732">
    <property type="entry name" value="Retrotrans_gag"/>
    <property type="match status" value="1"/>
</dbReference>
<dbReference type="InterPro" id="IPR032567">
    <property type="entry name" value="RTL1-rel"/>
</dbReference>
<accession>D3IVE9</accession>
<dbReference type="SUPFAM" id="SSF50630">
    <property type="entry name" value="Acid proteases"/>
    <property type="match status" value="1"/>
</dbReference>
<dbReference type="InterPro" id="IPR005162">
    <property type="entry name" value="Retrotrans_gag_dom"/>
</dbReference>
<name>D3IVE9_PHYED</name>
<dbReference type="AlphaFoldDB" id="D3IVE9"/>
<evidence type="ECO:0000259" key="2">
    <source>
        <dbReference type="Pfam" id="PF03732"/>
    </source>
</evidence>
<proteinExistence type="predicted"/>
<protein>
    <submittedName>
        <fullName evidence="3">Putative retrotransposon protein</fullName>
    </submittedName>
</protein>
<evidence type="ECO:0000313" key="3">
    <source>
        <dbReference type="EMBL" id="ADB85289.1"/>
    </source>
</evidence>
<dbReference type="CDD" id="cd00303">
    <property type="entry name" value="retropepsin_like"/>
    <property type="match status" value="1"/>
</dbReference>
<dbReference type="InterPro" id="IPR021109">
    <property type="entry name" value="Peptidase_aspartic_dom_sf"/>
</dbReference>
<sequence>MANFMNSPTARELFDKQSCCQDGWIAKAEKYFEATRIPLEQRTDYAVTYLKERANYWWRGTGCNAAILPWHQFCRMIGDRFAETSIYDNVRMFHWLKQTGLVKAYADQFEEIMSLCKMNEKQLFTVAQDDQDSENEEEGRDASGELEDTQYKTPPSSPEHQKKETVLQISMHAVQGTSSVSNTFTLTLKIGGVKVTALVDSGSSATFVNPKLVTKIPCEIVNHTAIRVMIADRRLMGSDTLCQGCKYEIQGEKFSSDMRVLPLRGYHVIFGADWICTHNPIGLNLRAREFSITKHGVKQITFKDETQPDQNSIISLNQLPKLMKKGVVGAVIYAHTNVFQSDEASQIPELMQEIIQQYEDIFEEPSHLPPSRDCDHDMPIIPGSKPVYLRPYRLPHY</sequence>
<reference evidence="3" key="1">
    <citation type="journal article" date="2010" name="J. Integr. Plant Biol.">
        <title>Insights into the bamboo genome: syntenic relationships to rice and sorghum.</title>
        <authorList>
            <person name="Gui Y.J."/>
            <person name="Zhou Y."/>
            <person name="Wang Y."/>
            <person name="Wang S."/>
            <person name="Wang S.Y."/>
            <person name="Hu Y."/>
            <person name="Bo S.P."/>
            <person name="Chen H."/>
            <person name="Zhou C.P."/>
            <person name="Ma N.X."/>
            <person name="Zhang T.Z."/>
            <person name="Fan L.J."/>
        </authorList>
    </citation>
    <scope>NUCLEOTIDE SEQUENCE</scope>
    <source>
        <tissue evidence="3">Shoot</tissue>
    </source>
</reference>
<dbReference type="EMBL" id="GQ252818">
    <property type="protein sequence ID" value="ADB85289.1"/>
    <property type="molecule type" value="Genomic_DNA"/>
</dbReference>
<dbReference type="Pfam" id="PF08284">
    <property type="entry name" value="RVP_2"/>
    <property type="match status" value="1"/>
</dbReference>
<feature type="compositionally biased region" description="Acidic residues" evidence="1">
    <location>
        <begin position="129"/>
        <end position="148"/>
    </location>
</feature>
<evidence type="ECO:0000256" key="1">
    <source>
        <dbReference type="SAM" id="MobiDB-lite"/>
    </source>
</evidence>
<feature type="region of interest" description="Disordered" evidence="1">
    <location>
        <begin position="126"/>
        <end position="163"/>
    </location>
</feature>
<organism evidence="3">
    <name type="scientific">Phyllostachys edulis</name>
    <name type="common">Tortoise shell bamboo</name>
    <name type="synonym">Bambusa edulis</name>
    <dbReference type="NCBI Taxonomy" id="38705"/>
    <lineage>
        <taxon>Eukaryota</taxon>
        <taxon>Viridiplantae</taxon>
        <taxon>Streptophyta</taxon>
        <taxon>Embryophyta</taxon>
        <taxon>Tracheophyta</taxon>
        <taxon>Spermatophyta</taxon>
        <taxon>Magnoliopsida</taxon>
        <taxon>Liliopsida</taxon>
        <taxon>Poales</taxon>
        <taxon>Poaceae</taxon>
        <taxon>BOP clade</taxon>
        <taxon>Bambusoideae</taxon>
        <taxon>Arundinarodae</taxon>
        <taxon>Arundinarieae</taxon>
        <taxon>Arundinariinae</taxon>
        <taxon>Phyllostachys</taxon>
    </lineage>
</organism>